<gene>
    <name evidence="2" type="ORF">ACFPH6_12120</name>
</gene>
<evidence type="ECO:0000256" key="1">
    <source>
        <dbReference type="SAM" id="SignalP"/>
    </source>
</evidence>
<evidence type="ECO:0000313" key="3">
    <source>
        <dbReference type="Proteomes" id="UP001596012"/>
    </source>
</evidence>
<reference evidence="3" key="1">
    <citation type="journal article" date="2019" name="Int. J. Syst. Evol. Microbiol.">
        <title>The Global Catalogue of Microorganisms (GCM) 10K type strain sequencing project: providing services to taxonomists for standard genome sequencing and annotation.</title>
        <authorList>
            <consortium name="The Broad Institute Genomics Platform"/>
            <consortium name="The Broad Institute Genome Sequencing Center for Infectious Disease"/>
            <person name="Wu L."/>
            <person name="Ma J."/>
        </authorList>
    </citation>
    <scope>NUCLEOTIDE SEQUENCE [LARGE SCALE GENOMIC DNA]</scope>
    <source>
        <strain evidence="3">DT43</strain>
    </source>
</reference>
<feature type="chain" id="PRO_5046085039" evidence="1">
    <location>
        <begin position="29"/>
        <end position="106"/>
    </location>
</feature>
<proteinExistence type="predicted"/>
<feature type="signal peptide" evidence="1">
    <location>
        <begin position="1"/>
        <end position="28"/>
    </location>
</feature>
<accession>A0ABV8YLU5</accession>
<keyword evidence="1" id="KW-0732">Signal</keyword>
<comment type="caution">
    <text evidence="2">The sequence shown here is derived from an EMBL/GenBank/DDBJ whole genome shotgun (WGS) entry which is preliminary data.</text>
</comment>
<organism evidence="2 3">
    <name type="scientific">Streptomyces xiangluensis</name>
    <dbReference type="NCBI Taxonomy" id="2665720"/>
    <lineage>
        <taxon>Bacteria</taxon>
        <taxon>Bacillati</taxon>
        <taxon>Actinomycetota</taxon>
        <taxon>Actinomycetes</taxon>
        <taxon>Kitasatosporales</taxon>
        <taxon>Streptomycetaceae</taxon>
        <taxon>Streptomyces</taxon>
    </lineage>
</organism>
<dbReference type="SUPFAM" id="SSF51197">
    <property type="entry name" value="Clavaminate synthase-like"/>
    <property type="match status" value="1"/>
</dbReference>
<dbReference type="RefSeq" id="WP_386341131.1">
    <property type="nucleotide sequence ID" value="NZ_JBHSFG010000020.1"/>
</dbReference>
<sequence>MRQRLCAAALAAASALITVIAAATTAAADTAAKETKVNRQSLCVDLAFEGAFDEKEAFADATVYIPNLSPDIHERMPFTKERARELGERFSLTSWYGAGERGPGEQ</sequence>
<name>A0ABV8YLU5_9ACTN</name>
<protein>
    <submittedName>
        <fullName evidence="2">Uncharacterized protein</fullName>
    </submittedName>
</protein>
<keyword evidence="3" id="KW-1185">Reference proteome</keyword>
<dbReference type="Proteomes" id="UP001596012">
    <property type="component" value="Unassembled WGS sequence"/>
</dbReference>
<dbReference type="EMBL" id="JBHSFG010000020">
    <property type="protein sequence ID" value="MFC4465276.1"/>
    <property type="molecule type" value="Genomic_DNA"/>
</dbReference>
<evidence type="ECO:0000313" key="2">
    <source>
        <dbReference type="EMBL" id="MFC4465276.1"/>
    </source>
</evidence>